<evidence type="ECO:0000313" key="1">
    <source>
        <dbReference type="EMBL" id="GGD07947.1"/>
    </source>
</evidence>
<dbReference type="InterPro" id="IPR046083">
    <property type="entry name" value="DUF6101"/>
</dbReference>
<dbReference type="AlphaFoldDB" id="A0A917D6Q4"/>
<protein>
    <submittedName>
        <fullName evidence="1">Uncharacterized protein</fullName>
    </submittedName>
</protein>
<evidence type="ECO:0000313" key="2">
    <source>
        <dbReference type="Proteomes" id="UP000613160"/>
    </source>
</evidence>
<dbReference type="Proteomes" id="UP000613160">
    <property type="component" value="Unassembled WGS sequence"/>
</dbReference>
<proteinExistence type="predicted"/>
<organism evidence="1 2">
    <name type="scientific">Aureimonas glaciei</name>
    <dbReference type="NCBI Taxonomy" id="1776957"/>
    <lineage>
        <taxon>Bacteria</taxon>
        <taxon>Pseudomonadati</taxon>
        <taxon>Pseudomonadota</taxon>
        <taxon>Alphaproteobacteria</taxon>
        <taxon>Hyphomicrobiales</taxon>
        <taxon>Aurantimonadaceae</taxon>
        <taxon>Aureimonas</taxon>
    </lineage>
</organism>
<comment type="caution">
    <text evidence="1">The sequence shown here is derived from an EMBL/GenBank/DDBJ whole genome shotgun (WGS) entry which is preliminary data.</text>
</comment>
<accession>A0A917D6Q4</accession>
<dbReference type="Pfam" id="PF19596">
    <property type="entry name" value="DUF6101"/>
    <property type="match status" value="1"/>
</dbReference>
<reference evidence="1" key="1">
    <citation type="journal article" date="2014" name="Int. J. Syst. Evol. Microbiol.">
        <title>Complete genome sequence of Corynebacterium casei LMG S-19264T (=DSM 44701T), isolated from a smear-ripened cheese.</title>
        <authorList>
            <consortium name="US DOE Joint Genome Institute (JGI-PGF)"/>
            <person name="Walter F."/>
            <person name="Albersmeier A."/>
            <person name="Kalinowski J."/>
            <person name="Ruckert C."/>
        </authorList>
    </citation>
    <scope>NUCLEOTIDE SEQUENCE</scope>
    <source>
        <strain evidence="1">CGMCC 1.15493</strain>
    </source>
</reference>
<gene>
    <name evidence="1" type="ORF">GCM10011335_08540</name>
</gene>
<sequence>MNTAINAASSKPEWAKMPIRLDPAAADRKQSYELVDDGERVSYRVDRRGAVIGRVLQKSGLPMSIALPPRAFKGVAARAMENEAGEVTVTLELFHEDAKLCVPLLVASDLFDVAADWRGWADLFNLPMLMVEASGAVTPLEETLGQLRAARTAPRRASASAHRARRPRFLARRKPGGLGMRMVISGTEIIARH</sequence>
<dbReference type="EMBL" id="BMJJ01000002">
    <property type="protein sequence ID" value="GGD07947.1"/>
    <property type="molecule type" value="Genomic_DNA"/>
</dbReference>
<dbReference type="RefSeq" id="WP_188849349.1">
    <property type="nucleotide sequence ID" value="NZ_BMJJ01000002.1"/>
</dbReference>
<keyword evidence="2" id="KW-1185">Reference proteome</keyword>
<name>A0A917D6Q4_9HYPH</name>
<reference evidence="1" key="2">
    <citation type="submission" date="2020-09" db="EMBL/GenBank/DDBJ databases">
        <authorList>
            <person name="Sun Q."/>
            <person name="Zhou Y."/>
        </authorList>
    </citation>
    <scope>NUCLEOTIDE SEQUENCE</scope>
    <source>
        <strain evidence="1">CGMCC 1.15493</strain>
    </source>
</reference>